<feature type="compositionally biased region" description="Basic residues" evidence="1">
    <location>
        <begin position="7"/>
        <end position="17"/>
    </location>
</feature>
<feature type="region of interest" description="Disordered" evidence="1">
    <location>
        <begin position="87"/>
        <end position="131"/>
    </location>
</feature>
<dbReference type="KEGG" id="rhl:LPU83_1721"/>
<dbReference type="Pfam" id="PF03237">
    <property type="entry name" value="Terminase_6N"/>
    <property type="match status" value="1"/>
</dbReference>
<feature type="region of interest" description="Disordered" evidence="1">
    <location>
        <begin position="1"/>
        <end position="25"/>
    </location>
</feature>
<dbReference type="PATRIC" id="fig|348824.6.peg.1846"/>
<dbReference type="Gene3D" id="3.30.420.240">
    <property type="match status" value="1"/>
</dbReference>
<keyword evidence="3" id="KW-1185">Reference proteome</keyword>
<dbReference type="HOGENOM" id="CLU_027398_1_0_5"/>
<protein>
    <submittedName>
        <fullName evidence="2">Terminase B protein</fullName>
    </submittedName>
</protein>
<dbReference type="InterPro" id="IPR027417">
    <property type="entry name" value="P-loop_NTPase"/>
</dbReference>
<evidence type="ECO:0000256" key="1">
    <source>
        <dbReference type="SAM" id="MobiDB-lite"/>
    </source>
</evidence>
<gene>
    <name evidence="2" type="primary">pacB</name>
    <name evidence="2" type="ORF">LPU83_1721</name>
</gene>
<reference evidence="2" key="1">
    <citation type="submission" date="2013-11" db="EMBL/GenBank/DDBJ databases">
        <title>Draft genome sequence of the broad-host-range Rhizobium sp. LPU83 strain, a member of the low-genetic diversity Oregon-like Rhizobium sp. group.</title>
        <authorList>
            <person name="Wibberg D."/>
            <person name="Puehler A."/>
            <person name="Schlueter A."/>
        </authorList>
    </citation>
    <scope>NUCLEOTIDE SEQUENCE [LARGE SCALE GENOMIC DNA]</scope>
    <source>
        <strain evidence="2">LPU83</strain>
    </source>
</reference>
<dbReference type="AlphaFoldDB" id="W6RSX9"/>
<accession>W6RSX9</accession>
<dbReference type="EMBL" id="HG916852">
    <property type="protein sequence ID" value="CDM57386.1"/>
    <property type="molecule type" value="Genomic_DNA"/>
</dbReference>
<dbReference type="eggNOG" id="COG0507">
    <property type="taxonomic scope" value="Bacteria"/>
</dbReference>
<feature type="compositionally biased region" description="Basic and acidic residues" evidence="1">
    <location>
        <begin position="109"/>
        <end position="121"/>
    </location>
</feature>
<dbReference type="Gene3D" id="3.40.50.300">
    <property type="entry name" value="P-loop containing nucleotide triphosphate hydrolases"/>
    <property type="match status" value="1"/>
</dbReference>
<name>W6RSX9_9HYPH</name>
<evidence type="ECO:0000313" key="2">
    <source>
        <dbReference type="EMBL" id="CDM57386.1"/>
    </source>
</evidence>
<evidence type="ECO:0000313" key="3">
    <source>
        <dbReference type="Proteomes" id="UP000019443"/>
    </source>
</evidence>
<dbReference type="RefSeq" id="WP_037069452.1">
    <property type="nucleotide sequence ID" value="NZ_HG916852.1"/>
</dbReference>
<organism evidence="2 3">
    <name type="scientific">Rhizobium favelukesii</name>
    <dbReference type="NCBI Taxonomy" id="348824"/>
    <lineage>
        <taxon>Bacteria</taxon>
        <taxon>Pseudomonadati</taxon>
        <taxon>Pseudomonadota</taxon>
        <taxon>Alphaproteobacteria</taxon>
        <taxon>Hyphomicrobiales</taxon>
        <taxon>Rhizobiaceae</taxon>
        <taxon>Rhizobium/Agrobacterium group</taxon>
        <taxon>Rhizobium</taxon>
    </lineage>
</organism>
<proteinExistence type="predicted"/>
<dbReference type="Proteomes" id="UP000019443">
    <property type="component" value="Chromosome"/>
</dbReference>
<dbReference type="SUPFAM" id="SSF52540">
    <property type="entry name" value="P-loop containing nucleoside triphosphate hydrolases"/>
    <property type="match status" value="1"/>
</dbReference>
<feature type="compositionally biased region" description="Polar residues" evidence="1">
    <location>
        <begin position="87"/>
        <end position="98"/>
    </location>
</feature>
<sequence>MAEKSQKAPRRPVKRRTLTPEEKARRLELKRAATKLGEQERVVFKETARLTDELTKIRAIEEERLRREQASAQKKQDALVQITSQLDEFPSENPTPSGEPSAEGPLSEKNIENLDSTEPKPDSATTAPEAPKAEEFKAAYAAFIDAYKDKPVDFVRNVLGADPLPWQEDFLRALAAGERRLSVRAGHGVGKSTVCSWAMIWFMLTRYPQKTVCTAPTAGQLFDALFSELKFWINKLPAVLRDTIEAFSDRIVLKSSPEGSFISARTSSADRPEALAGIHSENVLLICDEASAIPEQVYESAAGSMSGHSASTVLIGNPTRNSGLFFLSHHRLSGEWKTFHVPCTANPLVSEDFVRQISTTYGETSNAFRVRVLGEFALKEDDTLIPAELIDSAMSRDVVPDPNTGLIYGLDVARFGDDRTVLVKRRGNVMAEIKSWNGADLMETVGKVMADWRIDKPEIVCVDSIGLGAGVADRLRELGVNVRDVNVSEVAAFNPQAAKLRDELWLTTRDWLATRAVHIPKHDELRQELVAPTYTFLSNGKLKVEGKGDMKKRGMRSPDLADALCLTFAGEAALIGGRASSWVKGQPLKRSIKGII</sequence>